<keyword evidence="1" id="KW-0812">Transmembrane</keyword>
<evidence type="ECO:0000313" key="2">
    <source>
        <dbReference type="EMBL" id="ARR74923.1"/>
    </source>
</evidence>
<accession>A0A1X9VNL4</accession>
<keyword evidence="1" id="KW-1133">Transmembrane helix</keyword>
<organism evidence="2">
    <name type="scientific">Mimivirus AB-566-O17</name>
    <dbReference type="NCBI Taxonomy" id="1988039"/>
    <lineage>
        <taxon>Viruses</taxon>
        <taxon>Varidnaviria</taxon>
        <taxon>Bamfordvirae</taxon>
        <taxon>Nucleocytoviricota</taxon>
        <taxon>Megaviricetes</taxon>
        <taxon>Imitervirales</taxon>
        <taxon>Mimiviridae</taxon>
        <taxon>Megamimivirinae</taxon>
        <taxon>Mimivirus</taxon>
    </lineage>
</organism>
<dbReference type="EMBL" id="KY565516">
    <property type="protein sequence ID" value="ARR74923.1"/>
    <property type="molecule type" value="Genomic_DNA"/>
</dbReference>
<sequence length="231" mass="25684">MESNNFTFEFRNQLEMIKRGVFSIKAMGLVCLMLLLLCCLSLLMVPMSEPTTRRTGKGGKGCGCKRCGGNGHECGCGNGHECGCGKGVVLEGFEDTGNKVSSFDTRKFEMLSENTSENAPKNMLFGEGEFIFTKDSVHIFIMASLYTIGANLYASKQNASDLSYNVYIGDNKDSINFKLGKLLRSQDNRYKFESKSSNPEFIKALGESKYIQVRLESVDNTLNELIIEARY</sequence>
<reference evidence="2" key="1">
    <citation type="journal article" date="2017" name="ISME J.">
        <title>Genomic exploration of individual giant ocean viruses.</title>
        <authorList>
            <person name="Wilson W.H."/>
            <person name="Gilg I.C."/>
            <person name="Moniruzzaman M."/>
            <person name="Field E.K."/>
            <person name="Koren S."/>
            <person name="LeCleir G.R."/>
            <person name="Martinez Martinez J."/>
            <person name="Poulton N.J."/>
            <person name="Swan B.K."/>
            <person name="Stepanauskas R."/>
            <person name="Wilhelm S.W."/>
        </authorList>
    </citation>
    <scope>NUCLEOTIDE SEQUENCE</scope>
</reference>
<feature type="transmembrane region" description="Helical" evidence="1">
    <location>
        <begin position="20"/>
        <end position="45"/>
    </location>
</feature>
<name>A0A1X9VNL4_9VIRU</name>
<proteinExistence type="predicted"/>
<evidence type="ECO:0000256" key="1">
    <source>
        <dbReference type="SAM" id="Phobius"/>
    </source>
</evidence>
<keyword evidence="1" id="KW-0472">Membrane</keyword>
<protein>
    <submittedName>
        <fullName evidence="2">Uncharacterized protein</fullName>
    </submittedName>
</protein>
<gene>
    <name evidence="2" type="ORF">SAGO17_0003</name>
</gene>